<name>A0A7E4WBB0_PANRE</name>
<proteinExistence type="predicted"/>
<reference evidence="2" key="2">
    <citation type="submission" date="2020-10" db="UniProtKB">
        <authorList>
            <consortium name="WormBaseParasite"/>
        </authorList>
    </citation>
    <scope>IDENTIFICATION</scope>
</reference>
<accession>A0A7E4WBB0</accession>
<evidence type="ECO:0000313" key="1">
    <source>
        <dbReference type="Proteomes" id="UP000492821"/>
    </source>
</evidence>
<organism evidence="1 2">
    <name type="scientific">Panagrellus redivivus</name>
    <name type="common">Microworm</name>
    <dbReference type="NCBI Taxonomy" id="6233"/>
    <lineage>
        <taxon>Eukaryota</taxon>
        <taxon>Metazoa</taxon>
        <taxon>Ecdysozoa</taxon>
        <taxon>Nematoda</taxon>
        <taxon>Chromadorea</taxon>
        <taxon>Rhabditida</taxon>
        <taxon>Tylenchina</taxon>
        <taxon>Panagrolaimomorpha</taxon>
        <taxon>Panagrolaimoidea</taxon>
        <taxon>Panagrolaimidae</taxon>
        <taxon>Panagrellus</taxon>
    </lineage>
</organism>
<sequence>MAEARLKLIVTSQMKIATFAETPIQSISGGKKPVLGSDKSNGIVNGAVGNRVMKYKVILPINEAVHWIP</sequence>
<dbReference type="Proteomes" id="UP000492821">
    <property type="component" value="Unassembled WGS sequence"/>
</dbReference>
<reference evidence="1" key="1">
    <citation type="journal article" date="2013" name="Genetics">
        <title>The draft genome and transcriptome of Panagrellus redivivus are shaped by the harsh demands of a free-living lifestyle.</title>
        <authorList>
            <person name="Srinivasan J."/>
            <person name="Dillman A.R."/>
            <person name="Macchietto M.G."/>
            <person name="Heikkinen L."/>
            <person name="Lakso M."/>
            <person name="Fracchia K.M."/>
            <person name="Antoshechkin I."/>
            <person name="Mortazavi A."/>
            <person name="Wong G."/>
            <person name="Sternberg P.W."/>
        </authorList>
    </citation>
    <scope>NUCLEOTIDE SEQUENCE [LARGE SCALE GENOMIC DNA]</scope>
    <source>
        <strain evidence="1">MT8872</strain>
    </source>
</reference>
<dbReference type="AlphaFoldDB" id="A0A7E4WBB0"/>
<protein>
    <submittedName>
        <fullName evidence="2">MSP domain-containing protein</fullName>
    </submittedName>
</protein>
<keyword evidence="1" id="KW-1185">Reference proteome</keyword>
<evidence type="ECO:0000313" key="2">
    <source>
        <dbReference type="WBParaSite" id="Pan_g854.t1"/>
    </source>
</evidence>
<dbReference type="WBParaSite" id="Pan_g854.t1">
    <property type="protein sequence ID" value="Pan_g854.t1"/>
    <property type="gene ID" value="Pan_g854"/>
</dbReference>